<dbReference type="SUPFAM" id="SSF51110">
    <property type="entry name" value="alpha-D-mannose-specific plant lectins"/>
    <property type="match status" value="1"/>
</dbReference>
<evidence type="ECO:0000256" key="3">
    <source>
        <dbReference type="SAM" id="SignalP"/>
    </source>
</evidence>
<comment type="caution">
    <text evidence="5">The sequence shown here is derived from an EMBL/GenBank/DDBJ whole genome shotgun (WGS) entry which is preliminary data.</text>
</comment>
<evidence type="ECO:0000256" key="2">
    <source>
        <dbReference type="SAM" id="Phobius"/>
    </source>
</evidence>
<dbReference type="AlphaFoldDB" id="A0AAV9B286"/>
<proteinExistence type="predicted"/>
<reference evidence="5" key="2">
    <citation type="submission" date="2023-06" db="EMBL/GenBank/DDBJ databases">
        <authorList>
            <person name="Ma L."/>
            <person name="Liu K.-W."/>
            <person name="Li Z."/>
            <person name="Hsiao Y.-Y."/>
            <person name="Qi Y."/>
            <person name="Fu T."/>
            <person name="Tang G."/>
            <person name="Zhang D."/>
            <person name="Sun W.-H."/>
            <person name="Liu D.-K."/>
            <person name="Li Y."/>
            <person name="Chen G.-Z."/>
            <person name="Liu X.-D."/>
            <person name="Liao X.-Y."/>
            <person name="Jiang Y.-T."/>
            <person name="Yu X."/>
            <person name="Hao Y."/>
            <person name="Huang J."/>
            <person name="Zhao X.-W."/>
            <person name="Ke S."/>
            <person name="Chen Y.-Y."/>
            <person name="Wu W.-L."/>
            <person name="Hsu J.-L."/>
            <person name="Lin Y.-F."/>
            <person name="Huang M.-D."/>
            <person name="Li C.-Y."/>
            <person name="Huang L."/>
            <person name="Wang Z.-W."/>
            <person name="Zhao X."/>
            <person name="Zhong W.-Y."/>
            <person name="Peng D.-H."/>
            <person name="Ahmad S."/>
            <person name="Lan S."/>
            <person name="Zhang J.-S."/>
            <person name="Tsai W.-C."/>
            <person name="Van De Peer Y."/>
            <person name="Liu Z.-J."/>
        </authorList>
    </citation>
    <scope>NUCLEOTIDE SEQUENCE</scope>
    <source>
        <strain evidence="5">SCP</strain>
        <tissue evidence="5">Leaves</tissue>
    </source>
</reference>
<keyword evidence="5" id="KW-0808">Transferase</keyword>
<dbReference type="GO" id="GO:0051707">
    <property type="term" value="P:response to other organism"/>
    <property type="evidence" value="ECO:0007669"/>
    <property type="project" value="UniProtKB-ARBA"/>
</dbReference>
<feature type="signal peptide" evidence="3">
    <location>
        <begin position="1"/>
        <end position="18"/>
    </location>
</feature>
<protein>
    <submittedName>
        <fullName evidence="5">G-type lectin S-receptor-like serine/threonine-protein kinase SD2-5</fullName>
    </submittedName>
</protein>
<reference evidence="5" key="1">
    <citation type="journal article" date="2023" name="Nat. Commun.">
        <title>Diploid and tetraploid genomes of Acorus and the evolution of monocots.</title>
        <authorList>
            <person name="Ma L."/>
            <person name="Liu K.W."/>
            <person name="Li Z."/>
            <person name="Hsiao Y.Y."/>
            <person name="Qi Y."/>
            <person name="Fu T."/>
            <person name="Tang G.D."/>
            <person name="Zhang D."/>
            <person name="Sun W.H."/>
            <person name="Liu D.K."/>
            <person name="Li Y."/>
            <person name="Chen G.Z."/>
            <person name="Liu X.D."/>
            <person name="Liao X.Y."/>
            <person name="Jiang Y.T."/>
            <person name="Yu X."/>
            <person name="Hao Y."/>
            <person name="Huang J."/>
            <person name="Zhao X.W."/>
            <person name="Ke S."/>
            <person name="Chen Y.Y."/>
            <person name="Wu W.L."/>
            <person name="Hsu J.L."/>
            <person name="Lin Y.F."/>
            <person name="Huang M.D."/>
            <person name="Li C.Y."/>
            <person name="Huang L."/>
            <person name="Wang Z.W."/>
            <person name="Zhao X."/>
            <person name="Zhong W.Y."/>
            <person name="Peng D.H."/>
            <person name="Ahmad S."/>
            <person name="Lan S."/>
            <person name="Zhang J.S."/>
            <person name="Tsai W.C."/>
            <person name="Van de Peer Y."/>
            <person name="Liu Z.J."/>
        </authorList>
    </citation>
    <scope>NUCLEOTIDE SEQUENCE</scope>
    <source>
        <strain evidence="5">SCP</strain>
    </source>
</reference>
<name>A0AAV9B286_ACOGR</name>
<dbReference type="EMBL" id="JAUJYN010000005">
    <property type="protein sequence ID" value="KAK1270550.1"/>
    <property type="molecule type" value="Genomic_DNA"/>
</dbReference>
<keyword evidence="2" id="KW-0472">Membrane</keyword>
<keyword evidence="6" id="KW-1185">Reference proteome</keyword>
<accession>A0AAV9B286</accession>
<dbReference type="InterPro" id="IPR006583">
    <property type="entry name" value="PAN-3_domain"/>
</dbReference>
<feature type="domain" description="Bulb-type lectin" evidence="4">
    <location>
        <begin position="36"/>
        <end position="153"/>
    </location>
</feature>
<keyword evidence="1 3" id="KW-0732">Signal</keyword>
<dbReference type="PANTHER" id="PTHR47976">
    <property type="entry name" value="G-TYPE LECTIN S-RECEPTOR-LIKE SERINE/THREONINE-PROTEIN KINASE SD2-5"/>
    <property type="match status" value="1"/>
</dbReference>
<dbReference type="PROSITE" id="PS50927">
    <property type="entry name" value="BULB_LECTIN"/>
    <property type="match status" value="1"/>
</dbReference>
<dbReference type="GO" id="GO:0016301">
    <property type="term" value="F:kinase activity"/>
    <property type="evidence" value="ECO:0007669"/>
    <property type="project" value="UniProtKB-KW"/>
</dbReference>
<feature type="chain" id="PRO_5043653491" evidence="3">
    <location>
        <begin position="19"/>
        <end position="436"/>
    </location>
</feature>
<sequence length="436" mass="48422">MGPYHYCLLLCFVPLSLSKPQLSIGDHVAVVIPPAYETEFQGEATFIDHGGSAPDFKAVVVVEAERGKYSCSFAVVFGEVKVWKSNHLSRFFVDRTCELELTGGGDLRLKDSADRIGWSSGTAGRGVERLQLLKTGNLALMDKESSIKWQTFDHPTDTMLWGQSLQASAKLSSFDENSTVIYTFEILHNKLALYLSHNRRKYSYWQMKIPRDRNISYARLGSAGLKIFDRTLKKMAQILIKHDEKARFLALGTTGNLVMYHYESQEGKFMDSFRAINGFCDLPLPCGQFGMCTLSEACLRMRFSRNGTAVEMVEVEGVSTVLMGGSVKNLSKEECTDSCIEDSSCVSVLYVDGDGFGKECFSYGLVGGVKQVERESGFHFFVKVSGGEGKKMGLKKRFLIVGGVVDGLAVCLILGGLFCYFFVFRKRREGLATEIA</sequence>
<dbReference type="InterPro" id="IPR036426">
    <property type="entry name" value="Bulb-type_lectin_dom_sf"/>
</dbReference>
<evidence type="ECO:0000313" key="6">
    <source>
        <dbReference type="Proteomes" id="UP001179952"/>
    </source>
</evidence>
<keyword evidence="2" id="KW-1133">Transmembrane helix</keyword>
<keyword evidence="5" id="KW-0418">Kinase</keyword>
<dbReference type="PANTHER" id="PTHR47976:SF120">
    <property type="entry name" value="G-TYPE LECTIN S-RECEPTOR-LIKE SERINE_THREONINE-PROTEIN KINASE SD2-5"/>
    <property type="match status" value="1"/>
</dbReference>
<dbReference type="Pfam" id="PF01453">
    <property type="entry name" value="B_lectin"/>
    <property type="match status" value="1"/>
</dbReference>
<evidence type="ECO:0000313" key="5">
    <source>
        <dbReference type="EMBL" id="KAK1270550.1"/>
    </source>
</evidence>
<dbReference type="Gene3D" id="2.90.10.10">
    <property type="entry name" value="Bulb-type lectin domain"/>
    <property type="match status" value="1"/>
</dbReference>
<keyword evidence="2" id="KW-0812">Transmembrane</keyword>
<evidence type="ECO:0000256" key="1">
    <source>
        <dbReference type="ARBA" id="ARBA00022729"/>
    </source>
</evidence>
<dbReference type="Proteomes" id="UP001179952">
    <property type="component" value="Unassembled WGS sequence"/>
</dbReference>
<evidence type="ECO:0000259" key="4">
    <source>
        <dbReference type="PROSITE" id="PS50927"/>
    </source>
</evidence>
<organism evidence="5 6">
    <name type="scientific">Acorus gramineus</name>
    <name type="common">Dwarf sweet flag</name>
    <dbReference type="NCBI Taxonomy" id="55184"/>
    <lineage>
        <taxon>Eukaryota</taxon>
        <taxon>Viridiplantae</taxon>
        <taxon>Streptophyta</taxon>
        <taxon>Embryophyta</taxon>
        <taxon>Tracheophyta</taxon>
        <taxon>Spermatophyta</taxon>
        <taxon>Magnoliopsida</taxon>
        <taxon>Liliopsida</taxon>
        <taxon>Acoraceae</taxon>
        <taxon>Acorus</taxon>
    </lineage>
</organism>
<gene>
    <name evidence="5" type="ORF">QJS04_geneDACA005901</name>
</gene>
<dbReference type="Pfam" id="PF08277">
    <property type="entry name" value="PAN_3"/>
    <property type="match status" value="1"/>
</dbReference>
<dbReference type="InterPro" id="IPR001480">
    <property type="entry name" value="Bulb-type_lectin_dom"/>
</dbReference>
<dbReference type="InterPro" id="IPR051343">
    <property type="entry name" value="G-type_lectin_kinases/EP1-like"/>
</dbReference>
<dbReference type="SMART" id="SM00108">
    <property type="entry name" value="B_lectin"/>
    <property type="match status" value="1"/>
</dbReference>
<feature type="transmembrane region" description="Helical" evidence="2">
    <location>
        <begin position="398"/>
        <end position="423"/>
    </location>
</feature>